<accession>A0A1G9A4F6</accession>
<dbReference type="RefSeq" id="WP_092983630.1">
    <property type="nucleotide sequence ID" value="NZ_FNFY01000001.1"/>
</dbReference>
<name>A0A1G9A4F6_9BACL</name>
<feature type="region of interest" description="Disordered" evidence="8">
    <location>
        <begin position="1"/>
        <end position="152"/>
    </location>
</feature>
<dbReference type="PANTHER" id="PTHR37820:SF1">
    <property type="entry name" value="CELL DIVISION PROTEIN FTSQ"/>
    <property type="match status" value="1"/>
</dbReference>
<keyword evidence="11" id="KW-1185">Reference proteome</keyword>
<evidence type="ECO:0000256" key="1">
    <source>
        <dbReference type="ARBA" id="ARBA00004370"/>
    </source>
</evidence>
<dbReference type="GO" id="GO:0005886">
    <property type="term" value="C:plasma membrane"/>
    <property type="evidence" value="ECO:0007669"/>
    <property type="project" value="TreeGrafter"/>
</dbReference>
<dbReference type="OrthoDB" id="1819027at2"/>
<dbReference type="Pfam" id="PF03799">
    <property type="entry name" value="FtsQ_DivIB_C"/>
    <property type="match status" value="1"/>
</dbReference>
<dbReference type="GO" id="GO:0051301">
    <property type="term" value="P:cell division"/>
    <property type="evidence" value="ECO:0007669"/>
    <property type="project" value="UniProtKB-KW"/>
</dbReference>
<evidence type="ECO:0000256" key="6">
    <source>
        <dbReference type="ARBA" id="ARBA00023136"/>
    </source>
</evidence>
<evidence type="ECO:0000256" key="3">
    <source>
        <dbReference type="ARBA" id="ARBA00022618"/>
    </source>
</evidence>
<proteinExistence type="predicted"/>
<dbReference type="Pfam" id="PF08478">
    <property type="entry name" value="POTRA_1"/>
    <property type="match status" value="1"/>
</dbReference>
<comment type="subcellular location">
    <subcellularLocation>
        <location evidence="1">Membrane</location>
    </subcellularLocation>
</comment>
<evidence type="ECO:0000313" key="11">
    <source>
        <dbReference type="Proteomes" id="UP000199008"/>
    </source>
</evidence>
<dbReference type="EMBL" id="FNFY01000001">
    <property type="protein sequence ID" value="SDK21320.1"/>
    <property type="molecule type" value="Genomic_DNA"/>
</dbReference>
<feature type="compositionally biased region" description="Basic and acidic residues" evidence="8">
    <location>
        <begin position="83"/>
        <end position="109"/>
    </location>
</feature>
<dbReference type="InterPro" id="IPR005548">
    <property type="entry name" value="Cell_div_FtsQ/DivIB_C"/>
</dbReference>
<evidence type="ECO:0000256" key="4">
    <source>
        <dbReference type="ARBA" id="ARBA00022692"/>
    </source>
</evidence>
<dbReference type="STRING" id="576118.SAMN05216216_10185"/>
<dbReference type="InterPro" id="IPR034746">
    <property type="entry name" value="POTRA"/>
</dbReference>
<evidence type="ECO:0000256" key="7">
    <source>
        <dbReference type="ARBA" id="ARBA00023306"/>
    </source>
</evidence>
<keyword evidence="3 10" id="KW-0132">Cell division</keyword>
<evidence type="ECO:0000256" key="2">
    <source>
        <dbReference type="ARBA" id="ARBA00022475"/>
    </source>
</evidence>
<keyword evidence="2" id="KW-1003">Cell membrane</keyword>
<sequence>MSDKEEISKLRDKLRQNRKTYSQTAIESRLYGSPEDDGQGEEKPAENTAGRSVSNDDGTPAKDPEAGRNESELPEEEYLSESLIERNKWTDNREDGQENKNEEYPDRAADAGQPVENRPPEAEETPEKTRKQKLFTKKYRQKRPKRPKKPKKYTKLTALKENILLIPKYILVPAVVLLLLFAVLIWYVSTDASDLKEINISGNEIITDDEIESRLDFSAGDKMFSIDPGTAEENISLLPIIVDVNVERDWWNGVTVSISEHQVVGYIENEGGYNPVLENRRVLRGYQVSPVNGPLIYFFEGEEMDGLVDNLNDIEPEIRAGISEIYFRPTDNSLGRIHLLMNDGQEIVADYRDFGEKMNHYIGMKEEIGDDTEGIIDIEIGSSFLPYDSNEARQIKSGIYNSPEAAGYVNELNTSLNSVKDTLNQFEEFEEE</sequence>
<feature type="compositionally biased region" description="Basic and acidic residues" evidence="8">
    <location>
        <begin position="59"/>
        <end position="71"/>
    </location>
</feature>
<protein>
    <submittedName>
        <fullName evidence="10">Cell division protein FtsQ</fullName>
    </submittedName>
</protein>
<evidence type="ECO:0000313" key="10">
    <source>
        <dbReference type="EMBL" id="SDK21320.1"/>
    </source>
</evidence>
<gene>
    <name evidence="10" type="ORF">SAMN05216216_10185</name>
</gene>
<dbReference type="Gene3D" id="3.10.20.310">
    <property type="entry name" value="membrane protein fhac"/>
    <property type="match status" value="1"/>
</dbReference>
<reference evidence="11" key="1">
    <citation type="submission" date="2016-10" db="EMBL/GenBank/DDBJ databases">
        <authorList>
            <person name="Varghese N."/>
            <person name="Submissions S."/>
        </authorList>
    </citation>
    <scope>NUCLEOTIDE SEQUENCE [LARGE SCALE GENOMIC DNA]</scope>
    <source>
        <strain evidence="11">CGMCC 1.8895</strain>
    </source>
</reference>
<dbReference type="AlphaFoldDB" id="A0A1G9A4F6"/>
<dbReference type="PANTHER" id="PTHR37820">
    <property type="entry name" value="CELL DIVISION PROTEIN DIVIB"/>
    <property type="match status" value="1"/>
</dbReference>
<evidence type="ECO:0000259" key="9">
    <source>
        <dbReference type="PROSITE" id="PS51779"/>
    </source>
</evidence>
<feature type="domain" description="POTRA" evidence="9">
    <location>
        <begin position="193"/>
        <end position="261"/>
    </location>
</feature>
<dbReference type="InterPro" id="IPR050487">
    <property type="entry name" value="FtsQ_DivIB"/>
</dbReference>
<evidence type="ECO:0000256" key="8">
    <source>
        <dbReference type="SAM" id="MobiDB-lite"/>
    </source>
</evidence>
<keyword evidence="7" id="KW-0131">Cell cycle</keyword>
<dbReference type="Proteomes" id="UP000199008">
    <property type="component" value="Unassembled WGS sequence"/>
</dbReference>
<dbReference type="InterPro" id="IPR013685">
    <property type="entry name" value="POTRA_FtsQ_type"/>
</dbReference>
<feature type="compositionally biased region" description="Basic and acidic residues" evidence="8">
    <location>
        <begin position="118"/>
        <end position="129"/>
    </location>
</feature>
<dbReference type="PROSITE" id="PS51779">
    <property type="entry name" value="POTRA"/>
    <property type="match status" value="1"/>
</dbReference>
<keyword evidence="6" id="KW-0472">Membrane</keyword>
<evidence type="ECO:0000256" key="5">
    <source>
        <dbReference type="ARBA" id="ARBA00022989"/>
    </source>
</evidence>
<keyword evidence="5" id="KW-1133">Transmembrane helix</keyword>
<dbReference type="Gene3D" id="3.40.50.10960">
    <property type="match status" value="1"/>
</dbReference>
<keyword evidence="4" id="KW-0812">Transmembrane</keyword>
<organism evidence="10 11">
    <name type="scientific">Lacicoccus qingdaonensis</name>
    <dbReference type="NCBI Taxonomy" id="576118"/>
    <lineage>
        <taxon>Bacteria</taxon>
        <taxon>Bacillati</taxon>
        <taxon>Bacillota</taxon>
        <taxon>Bacilli</taxon>
        <taxon>Bacillales</taxon>
        <taxon>Salinicoccaceae</taxon>
        <taxon>Lacicoccus</taxon>
    </lineage>
</organism>
<feature type="compositionally biased region" description="Basic and acidic residues" evidence="8">
    <location>
        <begin position="1"/>
        <end position="15"/>
    </location>
</feature>
<feature type="compositionally biased region" description="Basic residues" evidence="8">
    <location>
        <begin position="130"/>
        <end position="152"/>
    </location>
</feature>